<dbReference type="AlphaFoldDB" id="A0A7X2PCW6"/>
<reference evidence="1 2" key="1">
    <citation type="submission" date="2019-08" db="EMBL/GenBank/DDBJ databases">
        <title>In-depth cultivation of the pig gut microbiome towards novel bacterial diversity and tailored functional studies.</title>
        <authorList>
            <person name="Wylensek D."/>
            <person name="Hitch T.C.A."/>
            <person name="Clavel T."/>
        </authorList>
    </citation>
    <scope>NUCLEOTIDE SEQUENCE [LARGE SCALE GENOMIC DNA]</scope>
    <source>
        <strain evidence="1 2">NM-380-WT-3C1</strain>
    </source>
</reference>
<name>A0A7X2PCW6_9SPIO</name>
<dbReference type="RefSeq" id="WP_154425587.1">
    <property type="nucleotide sequence ID" value="NZ_JAQYGB010000089.1"/>
</dbReference>
<accession>A0A7X2PCW6</accession>
<protein>
    <submittedName>
        <fullName evidence="1">Uncharacterized protein</fullName>
    </submittedName>
</protein>
<dbReference type="Proteomes" id="UP000460549">
    <property type="component" value="Unassembled WGS sequence"/>
</dbReference>
<dbReference type="EMBL" id="VUNN01000014">
    <property type="protein sequence ID" value="MSU06615.1"/>
    <property type="molecule type" value="Genomic_DNA"/>
</dbReference>
<evidence type="ECO:0000313" key="1">
    <source>
        <dbReference type="EMBL" id="MSU06615.1"/>
    </source>
</evidence>
<evidence type="ECO:0000313" key="2">
    <source>
        <dbReference type="Proteomes" id="UP000460549"/>
    </source>
</evidence>
<sequence>MLLDIHKAPALSREDFSSVPDTSALPAKKFKCGDVFVNYYKNVKTASGEDYVLIAYSLVAFFDNKPKVAVSIEKQDLRALSGMLGLSLRELQKENNTRGLYGSAEVVMYGDGQREEFGPLGVEEKDEYLLPFLFDLLLDSIDYIEEVISLD</sequence>
<gene>
    <name evidence="1" type="ORF">FYJ80_07480</name>
</gene>
<comment type="caution">
    <text evidence="1">The sequence shown here is derived from an EMBL/GenBank/DDBJ whole genome shotgun (WGS) entry which is preliminary data.</text>
</comment>
<keyword evidence="2" id="KW-1185">Reference proteome</keyword>
<proteinExistence type="predicted"/>
<organism evidence="1 2">
    <name type="scientific">Bullifex porci</name>
    <dbReference type="NCBI Taxonomy" id="2606638"/>
    <lineage>
        <taxon>Bacteria</taxon>
        <taxon>Pseudomonadati</taxon>
        <taxon>Spirochaetota</taxon>
        <taxon>Spirochaetia</taxon>
        <taxon>Spirochaetales</taxon>
        <taxon>Spirochaetaceae</taxon>
        <taxon>Bullifex</taxon>
    </lineage>
</organism>